<reference evidence="15 16" key="1">
    <citation type="submission" date="2014-04" db="EMBL/GenBank/DDBJ databases">
        <authorList>
            <consortium name="DOE Joint Genome Institute"/>
            <person name="Kuo A."/>
            <person name="Kohler A."/>
            <person name="Costa M.D."/>
            <person name="Nagy L.G."/>
            <person name="Floudas D."/>
            <person name="Copeland A."/>
            <person name="Barry K.W."/>
            <person name="Cichocki N."/>
            <person name="Veneault-Fourrey C."/>
            <person name="LaButti K."/>
            <person name="Lindquist E.A."/>
            <person name="Lipzen A."/>
            <person name="Lundell T."/>
            <person name="Morin E."/>
            <person name="Murat C."/>
            <person name="Sun H."/>
            <person name="Tunlid A."/>
            <person name="Henrissat B."/>
            <person name="Grigoriev I.V."/>
            <person name="Hibbett D.S."/>
            <person name="Martin F."/>
            <person name="Nordberg H.P."/>
            <person name="Cantor M.N."/>
            <person name="Hua S.X."/>
        </authorList>
    </citation>
    <scope>NUCLEOTIDE SEQUENCE [LARGE SCALE GENOMIC DNA]</scope>
    <source>
        <strain evidence="15 16">Marx 270</strain>
    </source>
</reference>
<evidence type="ECO:0000256" key="7">
    <source>
        <dbReference type="ARBA" id="ARBA00022723"/>
    </source>
</evidence>
<dbReference type="PANTHER" id="PTHR24305:SF166">
    <property type="entry name" value="CYTOCHROME P450 12A4, MITOCHONDRIAL-RELATED"/>
    <property type="match status" value="1"/>
</dbReference>
<evidence type="ECO:0000256" key="12">
    <source>
        <dbReference type="ARBA" id="ARBA00023136"/>
    </source>
</evidence>
<dbReference type="HOGENOM" id="CLU_001570_5_11_1"/>
<dbReference type="GO" id="GO:0016705">
    <property type="term" value="F:oxidoreductase activity, acting on paired donors, with incorporation or reduction of molecular oxygen"/>
    <property type="evidence" value="ECO:0007669"/>
    <property type="project" value="InterPro"/>
</dbReference>
<comment type="cofactor">
    <cofactor evidence="1 13">
        <name>heme</name>
        <dbReference type="ChEBI" id="CHEBI:30413"/>
    </cofactor>
</comment>
<dbReference type="SUPFAM" id="SSF48264">
    <property type="entry name" value="Cytochrome P450"/>
    <property type="match status" value="1"/>
</dbReference>
<keyword evidence="5 13" id="KW-0349">Heme</keyword>
<feature type="binding site" description="axial binding residue" evidence="13">
    <location>
        <position position="495"/>
    </location>
    <ligand>
        <name>heme</name>
        <dbReference type="ChEBI" id="CHEBI:30413"/>
    </ligand>
    <ligandPart>
        <name>Fe</name>
        <dbReference type="ChEBI" id="CHEBI:18248"/>
    </ligandPart>
</feature>
<sequence length="557" mass="61653">MAVDMDPISMLVRSCAAFYRLVRCASLIDVATGLATIWAFCTAIWATQKNSRTTKLRGPKRTNLLFGVSTELFGSPDSGAIFEAWAKEYGVAYEIPMMCGKQRIVLCDPKALAYLFSRDTWSYAGIPGVKASIARRVGKGLIWAEGESHRRQRRSIAPSFNSTAIRKLSPAIHKVVDRLKAALEESIDANGGESVVLDVEKWVNYVSLDSFGIAGFSYDFDSLAGKPNSMISVLDDFAAPSPHPLLDNAVFLLSIVFPIAMYVPTWRNKMLDKLRGRMSEICDKLVDNAIKEKEGASNEQTSTIGLLLNAEDEDSGKRIVREEVLAQTAPPQISTLIFASYETTAIAMTWALLELARYPDIQNKLRKELLSFGGEPSYDELTTGLPYLDAIVQETLRLHPAVQDLVREANEDDVIPLSEPVRTKSGEVVDSIAIERGTEIGISISCMNRSEAIWGPDAKVFRPERWLEADGITKKAQEVKGYRHLLTFGDGPRSCIGKMFAVAEIKTMLTMVVKNFVLEMKDGPDTKFEIIRGIALRPKIAGEDGIKMPLRVRPYKG</sequence>
<evidence type="ECO:0000313" key="16">
    <source>
        <dbReference type="Proteomes" id="UP000054217"/>
    </source>
</evidence>
<evidence type="ECO:0000256" key="4">
    <source>
        <dbReference type="ARBA" id="ARBA00010617"/>
    </source>
</evidence>
<evidence type="ECO:0000313" key="15">
    <source>
        <dbReference type="EMBL" id="KIO04730.1"/>
    </source>
</evidence>
<comment type="subcellular location">
    <subcellularLocation>
        <location evidence="2">Membrane</location>
    </subcellularLocation>
</comment>
<keyword evidence="10 13" id="KW-0408">Iron</keyword>
<dbReference type="InterPro" id="IPR002403">
    <property type="entry name" value="Cyt_P450_E_grp-IV"/>
</dbReference>
<dbReference type="OrthoDB" id="1470350at2759"/>
<dbReference type="InterPro" id="IPR001128">
    <property type="entry name" value="Cyt_P450"/>
</dbReference>
<keyword evidence="7 13" id="KW-0479">Metal-binding</keyword>
<gene>
    <name evidence="15" type="ORF">M404DRAFT_25841</name>
</gene>
<protein>
    <recommendedName>
        <fullName evidence="17">Cytochrome P450</fullName>
    </recommendedName>
</protein>
<keyword evidence="8" id="KW-1133">Transmembrane helix</keyword>
<dbReference type="InterPro" id="IPR017972">
    <property type="entry name" value="Cyt_P450_CS"/>
</dbReference>
<keyword evidence="12" id="KW-0472">Membrane</keyword>
<comment type="similarity">
    <text evidence="4 14">Belongs to the cytochrome P450 family.</text>
</comment>
<evidence type="ECO:0000256" key="6">
    <source>
        <dbReference type="ARBA" id="ARBA00022692"/>
    </source>
</evidence>
<evidence type="ECO:0000256" key="11">
    <source>
        <dbReference type="ARBA" id="ARBA00023033"/>
    </source>
</evidence>
<evidence type="ECO:0000256" key="1">
    <source>
        <dbReference type="ARBA" id="ARBA00001971"/>
    </source>
</evidence>
<keyword evidence="9 14" id="KW-0560">Oxidoreductase</keyword>
<dbReference type="EMBL" id="KN831969">
    <property type="protein sequence ID" value="KIO04730.1"/>
    <property type="molecule type" value="Genomic_DNA"/>
</dbReference>
<evidence type="ECO:0000256" key="9">
    <source>
        <dbReference type="ARBA" id="ARBA00023002"/>
    </source>
</evidence>
<evidence type="ECO:0000256" key="14">
    <source>
        <dbReference type="RuleBase" id="RU000461"/>
    </source>
</evidence>
<dbReference type="InParanoid" id="A0A0C3NV26"/>
<keyword evidence="16" id="KW-1185">Reference proteome</keyword>
<dbReference type="AlphaFoldDB" id="A0A0C3NV26"/>
<dbReference type="Gene3D" id="1.10.630.10">
    <property type="entry name" value="Cytochrome P450"/>
    <property type="match status" value="1"/>
</dbReference>
<reference evidence="16" key="2">
    <citation type="submission" date="2015-01" db="EMBL/GenBank/DDBJ databases">
        <title>Evolutionary Origins and Diversification of the Mycorrhizal Mutualists.</title>
        <authorList>
            <consortium name="DOE Joint Genome Institute"/>
            <consortium name="Mycorrhizal Genomics Consortium"/>
            <person name="Kohler A."/>
            <person name="Kuo A."/>
            <person name="Nagy L.G."/>
            <person name="Floudas D."/>
            <person name="Copeland A."/>
            <person name="Barry K.W."/>
            <person name="Cichocki N."/>
            <person name="Veneault-Fourrey C."/>
            <person name="LaButti K."/>
            <person name="Lindquist E.A."/>
            <person name="Lipzen A."/>
            <person name="Lundell T."/>
            <person name="Morin E."/>
            <person name="Murat C."/>
            <person name="Riley R."/>
            <person name="Ohm R."/>
            <person name="Sun H."/>
            <person name="Tunlid A."/>
            <person name="Henrissat B."/>
            <person name="Grigoriev I.V."/>
            <person name="Hibbett D.S."/>
            <person name="Martin F."/>
        </authorList>
    </citation>
    <scope>NUCLEOTIDE SEQUENCE [LARGE SCALE GENOMIC DNA]</scope>
    <source>
        <strain evidence="16">Marx 270</strain>
    </source>
</reference>
<keyword evidence="6" id="KW-0812">Transmembrane</keyword>
<accession>A0A0C3NV26</accession>
<dbReference type="PANTHER" id="PTHR24305">
    <property type="entry name" value="CYTOCHROME P450"/>
    <property type="match status" value="1"/>
</dbReference>
<dbReference type="InterPro" id="IPR036396">
    <property type="entry name" value="Cyt_P450_sf"/>
</dbReference>
<evidence type="ECO:0008006" key="17">
    <source>
        <dbReference type="Google" id="ProtNLM"/>
    </source>
</evidence>
<dbReference type="GO" id="GO:0004497">
    <property type="term" value="F:monooxygenase activity"/>
    <property type="evidence" value="ECO:0007669"/>
    <property type="project" value="UniProtKB-KW"/>
</dbReference>
<evidence type="ECO:0000256" key="3">
    <source>
        <dbReference type="ARBA" id="ARBA00004721"/>
    </source>
</evidence>
<dbReference type="GO" id="GO:0020037">
    <property type="term" value="F:heme binding"/>
    <property type="evidence" value="ECO:0007669"/>
    <property type="project" value="InterPro"/>
</dbReference>
<dbReference type="PRINTS" id="PR00385">
    <property type="entry name" value="P450"/>
</dbReference>
<evidence type="ECO:0000256" key="8">
    <source>
        <dbReference type="ARBA" id="ARBA00022989"/>
    </source>
</evidence>
<evidence type="ECO:0000256" key="2">
    <source>
        <dbReference type="ARBA" id="ARBA00004370"/>
    </source>
</evidence>
<comment type="pathway">
    <text evidence="3">Secondary metabolite biosynthesis; terpenoid biosynthesis.</text>
</comment>
<dbReference type="InterPro" id="IPR050121">
    <property type="entry name" value="Cytochrome_P450_monoxygenase"/>
</dbReference>
<keyword evidence="11 14" id="KW-0503">Monooxygenase</keyword>
<evidence type="ECO:0000256" key="5">
    <source>
        <dbReference type="ARBA" id="ARBA00022617"/>
    </source>
</evidence>
<dbReference type="STRING" id="870435.A0A0C3NV26"/>
<organism evidence="15 16">
    <name type="scientific">Pisolithus tinctorius Marx 270</name>
    <dbReference type="NCBI Taxonomy" id="870435"/>
    <lineage>
        <taxon>Eukaryota</taxon>
        <taxon>Fungi</taxon>
        <taxon>Dikarya</taxon>
        <taxon>Basidiomycota</taxon>
        <taxon>Agaricomycotina</taxon>
        <taxon>Agaricomycetes</taxon>
        <taxon>Agaricomycetidae</taxon>
        <taxon>Boletales</taxon>
        <taxon>Sclerodermatineae</taxon>
        <taxon>Pisolithaceae</taxon>
        <taxon>Pisolithus</taxon>
    </lineage>
</organism>
<dbReference type="PROSITE" id="PS00086">
    <property type="entry name" value="CYTOCHROME_P450"/>
    <property type="match status" value="1"/>
</dbReference>
<dbReference type="Proteomes" id="UP000054217">
    <property type="component" value="Unassembled WGS sequence"/>
</dbReference>
<evidence type="ECO:0000256" key="10">
    <source>
        <dbReference type="ARBA" id="ARBA00023004"/>
    </source>
</evidence>
<proteinExistence type="inferred from homology"/>
<dbReference type="GO" id="GO:0016020">
    <property type="term" value="C:membrane"/>
    <property type="evidence" value="ECO:0007669"/>
    <property type="project" value="UniProtKB-SubCell"/>
</dbReference>
<dbReference type="Pfam" id="PF00067">
    <property type="entry name" value="p450"/>
    <property type="match status" value="1"/>
</dbReference>
<dbReference type="GO" id="GO:0005506">
    <property type="term" value="F:iron ion binding"/>
    <property type="evidence" value="ECO:0007669"/>
    <property type="project" value="InterPro"/>
</dbReference>
<dbReference type="PRINTS" id="PR00465">
    <property type="entry name" value="EP450IV"/>
</dbReference>
<evidence type="ECO:0000256" key="13">
    <source>
        <dbReference type="PIRSR" id="PIRSR602403-1"/>
    </source>
</evidence>
<name>A0A0C3NV26_PISTI</name>